<dbReference type="Pfam" id="PF11349">
    <property type="entry name" value="DUF3151"/>
    <property type="match status" value="1"/>
</dbReference>
<organism evidence="1 2">
    <name type="scientific">Isoptericola halotolerans</name>
    <dbReference type="NCBI Taxonomy" id="300560"/>
    <lineage>
        <taxon>Bacteria</taxon>
        <taxon>Bacillati</taxon>
        <taxon>Actinomycetota</taxon>
        <taxon>Actinomycetes</taxon>
        <taxon>Micrococcales</taxon>
        <taxon>Promicromonosporaceae</taxon>
        <taxon>Isoptericola</taxon>
    </lineage>
</organism>
<proteinExistence type="predicted"/>
<reference evidence="1 2" key="1">
    <citation type="submission" date="2020-05" db="EMBL/GenBank/DDBJ databases">
        <title>Genomic Encyclopedia of Type Strains, Phase III (KMG-III): the genomes of soil and plant-associated and newly described type strains.</title>
        <authorList>
            <person name="Whitman W."/>
        </authorList>
    </citation>
    <scope>NUCLEOTIDE SEQUENCE [LARGE SCALE GENOMIC DNA]</scope>
    <source>
        <strain evidence="1 2">KCTC 19046</strain>
    </source>
</reference>
<keyword evidence="2" id="KW-1185">Reference proteome</keyword>
<comment type="caution">
    <text evidence="1">The sequence shown here is derived from an EMBL/GenBank/DDBJ whole genome shotgun (WGS) entry which is preliminary data.</text>
</comment>
<dbReference type="EMBL" id="JABEZU010000001">
    <property type="protein sequence ID" value="NOV95834.1"/>
    <property type="molecule type" value="Genomic_DNA"/>
</dbReference>
<evidence type="ECO:0008006" key="3">
    <source>
        <dbReference type="Google" id="ProtNLM"/>
    </source>
</evidence>
<gene>
    <name evidence="1" type="ORF">HDG69_000387</name>
</gene>
<sequence>MSPSDPVENLLGGPAPTYLPDEHAAARAALAEGGVPAHVAAAHPASSLAWAVLAEQTLDGGDDVVHAVTAYAQARTGYHRGLDALRRAGWRGQGPIPADHLPNQGFLRSVLALSRAAGRIGETAEADRCRQFLVDSGTSVGEVRALA</sequence>
<evidence type="ECO:0000313" key="2">
    <source>
        <dbReference type="Proteomes" id="UP000757540"/>
    </source>
</evidence>
<dbReference type="PIRSF" id="PIRSF017349">
    <property type="entry name" value="UCP017349"/>
    <property type="match status" value="1"/>
</dbReference>
<accession>A0ABX1ZYZ8</accession>
<evidence type="ECO:0000313" key="1">
    <source>
        <dbReference type="EMBL" id="NOV95834.1"/>
    </source>
</evidence>
<name>A0ABX1ZYZ8_9MICO</name>
<dbReference type="RefSeq" id="WP_216645133.1">
    <property type="nucleotide sequence ID" value="NZ_BAAAML010000002.1"/>
</dbReference>
<dbReference type="Proteomes" id="UP000757540">
    <property type="component" value="Unassembled WGS sequence"/>
</dbReference>
<dbReference type="InterPro" id="IPR014487">
    <property type="entry name" value="DUF3151"/>
</dbReference>
<protein>
    <recommendedName>
        <fullName evidence="3">DUF3151 domain-containing protein</fullName>
    </recommendedName>
</protein>